<evidence type="ECO:0000313" key="2">
    <source>
        <dbReference type="EMBL" id="VFJ52151.1"/>
    </source>
</evidence>
<protein>
    <submittedName>
        <fullName evidence="2">Uncharacterized protein</fullName>
    </submittedName>
</protein>
<proteinExistence type="predicted"/>
<dbReference type="EMBL" id="CAADFL010000096">
    <property type="protein sequence ID" value="VFK09132.1"/>
    <property type="molecule type" value="Genomic_DNA"/>
</dbReference>
<reference evidence="2" key="1">
    <citation type="submission" date="2019-02" db="EMBL/GenBank/DDBJ databases">
        <authorList>
            <person name="Gruber-Vodicka R. H."/>
            <person name="Seah K. B. B."/>
        </authorList>
    </citation>
    <scope>NUCLEOTIDE SEQUENCE</scope>
    <source>
        <strain evidence="1">BECK_BZ163</strain>
        <strain evidence="3">BECK_BZ164</strain>
        <strain evidence="2">BECK_BZ165</strain>
    </source>
</reference>
<accession>A0A450SGI5</accession>
<evidence type="ECO:0000313" key="1">
    <source>
        <dbReference type="EMBL" id="VFJ46001.1"/>
    </source>
</evidence>
<dbReference type="AlphaFoldDB" id="A0A450SGI5"/>
<evidence type="ECO:0000313" key="3">
    <source>
        <dbReference type="EMBL" id="VFK09132.1"/>
    </source>
</evidence>
<gene>
    <name evidence="1" type="ORF">BECKFM1743A_GA0114220_1003110</name>
    <name evidence="3" type="ORF">BECKFM1743B_GA0114221_100967</name>
    <name evidence="2" type="ORF">BECKFM1743C_GA0114222_101067</name>
</gene>
<organism evidence="2">
    <name type="scientific">Candidatus Kentrum sp. FM</name>
    <dbReference type="NCBI Taxonomy" id="2126340"/>
    <lineage>
        <taxon>Bacteria</taxon>
        <taxon>Pseudomonadati</taxon>
        <taxon>Pseudomonadota</taxon>
        <taxon>Gammaproteobacteria</taxon>
        <taxon>Candidatus Kentrum</taxon>
    </lineage>
</organism>
<sequence>MEIEGSCRLLRKYLWGGLIERELTLEVISEPQRKPRWGSCKALIPTFYVLETVRQLSAPAACTSVSAIHMSVFIPAFWAKARILRCCSGERRTMNRPENGRSGSSFR</sequence>
<dbReference type="EMBL" id="CAADEZ010000031">
    <property type="protein sequence ID" value="VFJ46001.1"/>
    <property type="molecule type" value="Genomic_DNA"/>
</dbReference>
<dbReference type="EMBL" id="CAADFA010000106">
    <property type="protein sequence ID" value="VFJ52151.1"/>
    <property type="molecule type" value="Genomic_DNA"/>
</dbReference>
<name>A0A450SGI5_9GAMM</name>